<evidence type="ECO:0000256" key="3">
    <source>
        <dbReference type="ARBA" id="ARBA00022448"/>
    </source>
</evidence>
<evidence type="ECO:0000256" key="5">
    <source>
        <dbReference type="ARBA" id="ARBA00022989"/>
    </source>
</evidence>
<proteinExistence type="inferred from homology"/>
<evidence type="ECO:0000256" key="6">
    <source>
        <dbReference type="ARBA" id="ARBA00023136"/>
    </source>
</evidence>
<comment type="similarity">
    <text evidence="2">Belongs to the major facilitator superfamily. Sugar transporter (TC 2.A.1.1) family.</text>
</comment>
<dbReference type="PRINTS" id="PR00171">
    <property type="entry name" value="SUGRTRNSPORT"/>
</dbReference>
<comment type="subcellular location">
    <subcellularLocation>
        <location evidence="1">Membrane</location>
        <topology evidence="1">Multi-pass membrane protein</topology>
    </subcellularLocation>
</comment>
<keyword evidence="4 8" id="KW-0812">Transmembrane</keyword>
<dbReference type="Gene3D" id="1.20.1250.20">
    <property type="entry name" value="MFS general substrate transporter like domains"/>
    <property type="match status" value="2"/>
</dbReference>
<evidence type="ECO:0000256" key="2">
    <source>
        <dbReference type="ARBA" id="ARBA00010992"/>
    </source>
</evidence>
<dbReference type="InterPro" id="IPR050814">
    <property type="entry name" value="Myo-inositol_Transporter"/>
</dbReference>
<dbReference type="PROSITE" id="PS00216">
    <property type="entry name" value="SUGAR_TRANSPORT_1"/>
    <property type="match status" value="1"/>
</dbReference>
<feature type="transmembrane region" description="Helical" evidence="8">
    <location>
        <begin position="348"/>
        <end position="374"/>
    </location>
</feature>
<keyword evidence="3" id="KW-0813">Transport</keyword>
<feature type="transmembrane region" description="Helical" evidence="8">
    <location>
        <begin position="441"/>
        <end position="463"/>
    </location>
</feature>
<feature type="transmembrane region" description="Helical" evidence="8">
    <location>
        <begin position="84"/>
        <end position="104"/>
    </location>
</feature>
<feature type="transmembrane region" description="Helical" evidence="8">
    <location>
        <begin position="41"/>
        <end position="64"/>
    </location>
</feature>
<evidence type="ECO:0000313" key="11">
    <source>
        <dbReference type="Proteomes" id="UP000501346"/>
    </source>
</evidence>
<keyword evidence="5 8" id="KW-1133">Transmembrane helix</keyword>
<evidence type="ECO:0000259" key="9">
    <source>
        <dbReference type="PROSITE" id="PS50850"/>
    </source>
</evidence>
<dbReference type="PROSITE" id="PS00217">
    <property type="entry name" value="SUGAR_TRANSPORT_2"/>
    <property type="match status" value="1"/>
</dbReference>
<feature type="transmembrane region" description="Helical" evidence="8">
    <location>
        <begin position="111"/>
        <end position="129"/>
    </location>
</feature>
<keyword evidence="11" id="KW-1185">Reference proteome</keyword>
<protein>
    <recommendedName>
        <fullName evidence="9">Major facilitator superfamily (MFS) profile domain-containing protein</fullName>
    </recommendedName>
</protein>
<feature type="transmembrane region" description="Helical" evidence="8">
    <location>
        <begin position="508"/>
        <end position="526"/>
    </location>
</feature>
<feature type="region of interest" description="Disordered" evidence="7">
    <location>
        <begin position="289"/>
        <end position="313"/>
    </location>
</feature>
<dbReference type="EMBL" id="CP048985">
    <property type="protein sequence ID" value="QID78889.1"/>
    <property type="molecule type" value="Genomic_DNA"/>
</dbReference>
<feature type="transmembrane region" description="Helical" evidence="8">
    <location>
        <begin position="141"/>
        <end position="158"/>
    </location>
</feature>
<dbReference type="OrthoDB" id="5290825at2759"/>
<dbReference type="InterPro" id="IPR036259">
    <property type="entry name" value="MFS_trans_sf"/>
</dbReference>
<dbReference type="PANTHER" id="PTHR48020">
    <property type="entry name" value="PROTON MYO-INOSITOL COTRANSPORTER"/>
    <property type="match status" value="1"/>
</dbReference>
<dbReference type="SUPFAM" id="SSF103473">
    <property type="entry name" value="MFS general substrate transporter"/>
    <property type="match status" value="1"/>
</dbReference>
<dbReference type="CDD" id="cd17360">
    <property type="entry name" value="MFS_HMIT_like"/>
    <property type="match status" value="1"/>
</dbReference>
<accession>A0A6C1DPS9</accession>
<dbReference type="Proteomes" id="UP000501346">
    <property type="component" value="Chromosome ScIV"/>
</dbReference>
<dbReference type="InterPro" id="IPR005828">
    <property type="entry name" value="MFS_sugar_transport-like"/>
</dbReference>
<reference evidence="10 11" key="1">
    <citation type="journal article" date="2019" name="BMC Genomics">
        <title>Chromosome level assembly and comparative genome analysis confirm lager-brewing yeasts originated from a single hybridization.</title>
        <authorList>
            <person name="Salazar A.N."/>
            <person name="Gorter de Vries A.R."/>
            <person name="van den Broek M."/>
            <person name="Brouwers N."/>
            <person name="de la Torre Cortes P."/>
            <person name="Kuijpers N.G.A."/>
            <person name="Daran J.G."/>
            <person name="Abeel T."/>
        </authorList>
    </citation>
    <scope>NUCLEOTIDE SEQUENCE [LARGE SCALE GENOMIC DNA]</scope>
    <source>
        <strain evidence="10 11">CBS 1483</strain>
    </source>
</reference>
<evidence type="ECO:0000313" key="10">
    <source>
        <dbReference type="EMBL" id="QID78889.1"/>
    </source>
</evidence>
<evidence type="ECO:0000256" key="4">
    <source>
        <dbReference type="ARBA" id="ARBA00022692"/>
    </source>
</evidence>
<feature type="transmembrane region" description="Helical" evidence="8">
    <location>
        <begin position="415"/>
        <end position="435"/>
    </location>
</feature>
<evidence type="ECO:0000256" key="1">
    <source>
        <dbReference type="ARBA" id="ARBA00004141"/>
    </source>
</evidence>
<dbReference type="AlphaFoldDB" id="A0A6C1DPS9"/>
<dbReference type="PROSITE" id="PS50850">
    <property type="entry name" value="MFS"/>
    <property type="match status" value="1"/>
</dbReference>
<organism evidence="10 11">
    <name type="scientific">Saccharomyces pastorianus</name>
    <name type="common">Lager yeast</name>
    <name type="synonym">Saccharomyces cerevisiae x Saccharomyces eubayanus</name>
    <dbReference type="NCBI Taxonomy" id="27292"/>
    <lineage>
        <taxon>Eukaryota</taxon>
        <taxon>Fungi</taxon>
        <taxon>Dikarya</taxon>
        <taxon>Ascomycota</taxon>
        <taxon>Saccharomycotina</taxon>
        <taxon>Saccharomycetes</taxon>
        <taxon>Saccharomycetales</taxon>
        <taxon>Saccharomycetaceae</taxon>
        <taxon>Saccharomyces</taxon>
    </lineage>
</organism>
<evidence type="ECO:0000256" key="8">
    <source>
        <dbReference type="SAM" id="Phobius"/>
    </source>
</evidence>
<feature type="transmembrane region" description="Helical" evidence="8">
    <location>
        <begin position="386"/>
        <end position="403"/>
    </location>
</feature>
<dbReference type="InterPro" id="IPR005829">
    <property type="entry name" value="Sugar_transporter_CS"/>
</dbReference>
<feature type="transmembrane region" description="Helical" evidence="8">
    <location>
        <begin position="170"/>
        <end position="189"/>
    </location>
</feature>
<dbReference type="InterPro" id="IPR020846">
    <property type="entry name" value="MFS_dom"/>
</dbReference>
<dbReference type="InterPro" id="IPR003663">
    <property type="entry name" value="Sugar/inositol_transpt"/>
</dbReference>
<dbReference type="GO" id="GO:0016020">
    <property type="term" value="C:membrane"/>
    <property type="evidence" value="ECO:0007669"/>
    <property type="project" value="UniProtKB-SubCell"/>
</dbReference>
<dbReference type="GO" id="GO:0005366">
    <property type="term" value="F:myo-inositol:proton symporter activity"/>
    <property type="evidence" value="ECO:0007669"/>
    <property type="project" value="TreeGrafter"/>
</dbReference>
<keyword evidence="6 8" id="KW-0472">Membrane</keyword>
<name>A0A6C1DPS9_SACPS</name>
<feature type="transmembrane region" description="Helical" evidence="8">
    <location>
        <begin position="201"/>
        <end position="220"/>
    </location>
</feature>
<gene>
    <name evidence="10" type="ORF">GRS66_001118</name>
</gene>
<feature type="domain" description="Major facilitator superfamily (MFS) profile" evidence="9">
    <location>
        <begin position="42"/>
        <end position="530"/>
    </location>
</feature>
<sequence length="555" mass="61450">MSTDESEDVYSDLYSIISQVTSNTANDIEQLPYALTFKTSLIFVGATIGGLLFGYDTGVISGVLLSLKPEDLSLVVLTDVQKELITSSTSVGSFFGSILAFPLADRYGRRITLAICCSIFILAAIGMAIARTLTFLICGRLLVGIAVGVSAQCVPLFLSEISPSRIRGFMLTLNIIAITGGQLVSYVIASLMKEIDNSWRYLFALSAIPAILFLSILDFIPESPRWSISKGDILYARDSLRMLYPTASTYHVNSKIKQLIIELDKLRLYEDASEPLLVQSQSVIRYMDSSTSGTLSPPNIKRLSSNTERTSNTMSSSSAYLSALRGPAPNGALASNKKKRHRMEPRTIRALIVGCMLMFFQQITGFNAFMYYAAIIFSKFNIKNPLLPPILIASTNFIFTFFAMYTMDSLGRRAILLRTILIMTVGLLLCSVGFGHNQVNLLLISVVIYVAAYASAMGSVPWTCVEFLPLNRRSFGASCIACTNWLTNAFVSMTYLSTINTIGDENTMLIFAFFTVCAWFFVYFWYPEVKGLSLEEVGKVFDNGIDVHYVFRTYH</sequence>
<dbReference type="PANTHER" id="PTHR48020:SF12">
    <property type="entry name" value="PROTON MYO-INOSITOL COTRANSPORTER"/>
    <property type="match status" value="1"/>
</dbReference>
<dbReference type="Pfam" id="PF00083">
    <property type="entry name" value="Sugar_tr"/>
    <property type="match status" value="2"/>
</dbReference>
<evidence type="ECO:0000256" key="7">
    <source>
        <dbReference type="SAM" id="MobiDB-lite"/>
    </source>
</evidence>
<dbReference type="GO" id="GO:1904679">
    <property type="term" value="P:myo-inositol import across plasma membrane"/>
    <property type="evidence" value="ECO:0007669"/>
    <property type="project" value="TreeGrafter"/>
</dbReference>
<feature type="transmembrane region" description="Helical" evidence="8">
    <location>
        <begin position="475"/>
        <end position="496"/>
    </location>
</feature>